<comment type="caution">
    <text evidence="9">The sequence shown here is derived from an EMBL/GenBank/DDBJ whole genome shotgun (WGS) entry which is preliminary data.</text>
</comment>
<dbReference type="OrthoDB" id="358279at2"/>
<dbReference type="PANTHER" id="PTHR43547">
    <property type="entry name" value="TWO-COMPONENT HISTIDINE KINASE"/>
    <property type="match status" value="1"/>
</dbReference>
<dbReference type="Gene3D" id="2.130.10.10">
    <property type="entry name" value="YVTN repeat-like/Quinoprotein amine dehydrogenase"/>
    <property type="match status" value="1"/>
</dbReference>
<dbReference type="Pfam" id="PF00512">
    <property type="entry name" value="HisKA"/>
    <property type="match status" value="1"/>
</dbReference>
<dbReference type="InterPro" id="IPR036097">
    <property type="entry name" value="HisK_dim/P_sf"/>
</dbReference>
<evidence type="ECO:0000256" key="5">
    <source>
        <dbReference type="ARBA" id="ARBA00022777"/>
    </source>
</evidence>
<evidence type="ECO:0000256" key="6">
    <source>
        <dbReference type="SAM" id="Coils"/>
    </source>
</evidence>
<dbReference type="Gene3D" id="2.60.40.10">
    <property type="entry name" value="Immunoglobulins"/>
    <property type="match status" value="1"/>
</dbReference>
<keyword evidence="3" id="KW-0597">Phosphoprotein</keyword>
<dbReference type="Gene3D" id="1.10.287.130">
    <property type="match status" value="1"/>
</dbReference>
<dbReference type="InterPro" id="IPR003594">
    <property type="entry name" value="HATPase_dom"/>
</dbReference>
<dbReference type="Pfam" id="PF02518">
    <property type="entry name" value="HATPase_c"/>
    <property type="match status" value="1"/>
</dbReference>
<dbReference type="PROSITE" id="PS50109">
    <property type="entry name" value="HIS_KIN"/>
    <property type="match status" value="1"/>
</dbReference>
<name>A0A401XK49_9FLAO</name>
<dbReference type="InterPro" id="IPR004358">
    <property type="entry name" value="Sig_transdc_His_kin-like_C"/>
</dbReference>
<dbReference type="InterPro" id="IPR011123">
    <property type="entry name" value="Y_Y_Y"/>
</dbReference>
<dbReference type="InterPro" id="IPR003661">
    <property type="entry name" value="HisK_dim/P_dom"/>
</dbReference>
<evidence type="ECO:0000256" key="2">
    <source>
        <dbReference type="ARBA" id="ARBA00012438"/>
    </source>
</evidence>
<dbReference type="CDD" id="cd00082">
    <property type="entry name" value="HisKA"/>
    <property type="match status" value="1"/>
</dbReference>
<keyword evidence="7" id="KW-0472">Membrane</keyword>
<dbReference type="FunFam" id="3.30.565.10:FF:000006">
    <property type="entry name" value="Sensor histidine kinase WalK"/>
    <property type="match status" value="1"/>
</dbReference>
<keyword evidence="7" id="KW-0812">Transmembrane</keyword>
<dbReference type="EC" id="2.7.13.3" evidence="2"/>
<protein>
    <recommendedName>
        <fullName evidence="2">histidine kinase</fullName>
        <ecNumber evidence="2">2.7.13.3</ecNumber>
    </recommendedName>
</protein>
<dbReference type="SUPFAM" id="SSF47384">
    <property type="entry name" value="Homodimeric domain of signal transducing histidine kinase"/>
    <property type="match status" value="1"/>
</dbReference>
<evidence type="ECO:0000313" key="10">
    <source>
        <dbReference type="Proteomes" id="UP000286715"/>
    </source>
</evidence>
<evidence type="ECO:0000259" key="8">
    <source>
        <dbReference type="PROSITE" id="PS50109"/>
    </source>
</evidence>
<keyword evidence="5" id="KW-0418">Kinase</keyword>
<evidence type="ECO:0000313" key="9">
    <source>
        <dbReference type="EMBL" id="GCD77388.1"/>
    </source>
</evidence>
<keyword evidence="4" id="KW-0808">Transferase</keyword>
<reference evidence="9 10" key="1">
    <citation type="submission" date="2018-11" db="EMBL/GenBank/DDBJ databases">
        <title>Schleiferia aggregans sp. nov., a moderately thermophilic heterotrophic bacterium isolated from microbial mats at a terrestrial hot spring.</title>
        <authorList>
            <person name="Iino T."/>
            <person name="Ohkuma M."/>
            <person name="Haruta S."/>
        </authorList>
    </citation>
    <scope>NUCLEOTIDE SEQUENCE [LARGE SCALE GENOMIC DNA]</scope>
    <source>
        <strain evidence="9 10">LA</strain>
    </source>
</reference>
<feature type="transmembrane region" description="Helical" evidence="7">
    <location>
        <begin position="724"/>
        <end position="745"/>
    </location>
</feature>
<sequence length="1028" mass="120478">MRKFFSFYFIFIFSILIYSNPKPSFKTFGPTITKGSGTNWQVTQTKEGLIIVASSSGVKIFDGYNWELVKNRLNSEIFSLSYNYKDCNIYVGGLEDFGYIELDNSNKWKYISLFNLLPLSQTSFGKIWQTITTDNVYFISEKFIFEYDQKKITIHQPENNTFYKAFVYKNTLIFQEEGIGLFTITDKKKKFLKNSNIFNDKLIEFILPTTRGTKLFFSDGVVAHCRIENEEIKDVIFESNQVSKYIREGSLRKILQLFDGNYAFALGNAGVVITDSTFNIKYIYNQENNLINEFVNDVYEDYFGNLWTAEEYLIRFINYGSPYSIYSNSDGIKGIIHSFVDLENTTYLSDQYNIYIFDNNELKKIFQLNEIIRKIYKIDETSFFVLTNKCVYKFENRKIIKLFEFSEGKNIFTLESTKKLYGVYNNHLILIFSIKSSKVSFEYVKTLDQVELSDIVVDTNKRIWFSTTSSGVGFLYEGKLKFYDTKSGLPSYFNNRIVHVNNQIYILTQEGVYKPDKYLNNLRRTADFGDYISKQFVSNIYPSKFGLFIKLTNENNQNEYYLINSTLTAENDFNKIFKYLPERGFAGWHLTHDDKLLITFIEGLYVLDLNKSHKLYQPLEISIQQMLYNQKGYYDEKHKRIVLNYDYGPLQIFITSPYYEGQDKITYFYRIKNENNEWQELKNSNVIVIPQLHFGNYEIQIYARNIYGINSEIKSIPIHVKTPWYLNFYFLVILVLLIVITLLYIQKLRESYLAKKNKELEELVQLRTKELIEEKRELERSKDELYELSKQRNQLLGVYAHDLKNPLSAIDGIKELMEVTISTTDLDNPTKKELLDYLSMIKSSTTQMMSIIQDILSSVRQDTFKQKIDKKIVDIIEILSEHYSLMNNYARQKNIQIHFQPRGKFLVNIDERKIGEVIQNLLSNAIKYSNENSTVEIGITTEIRNSKEYVKISIKDQGPGFTEEDKKKMFGLFQRLSAKPTKGESSTGLGLYIVKNYTELNDGFVELESTHGEGSTFHIYLPLVEKII</sequence>
<evidence type="ECO:0000256" key="1">
    <source>
        <dbReference type="ARBA" id="ARBA00000085"/>
    </source>
</evidence>
<comment type="catalytic activity">
    <reaction evidence="1">
        <text>ATP + protein L-histidine = ADP + protein N-phospho-L-histidine.</text>
        <dbReference type="EC" id="2.7.13.3"/>
    </reaction>
</comment>
<dbReference type="PANTHER" id="PTHR43547:SF2">
    <property type="entry name" value="HYBRID SIGNAL TRANSDUCTION HISTIDINE KINASE C"/>
    <property type="match status" value="1"/>
</dbReference>
<gene>
    <name evidence="9" type="ORF">JCM31826_08700</name>
</gene>
<keyword evidence="7" id="KW-1133">Transmembrane helix</keyword>
<dbReference type="Pfam" id="PF07495">
    <property type="entry name" value="Y_Y_Y"/>
    <property type="match status" value="1"/>
</dbReference>
<feature type="domain" description="Histidine kinase" evidence="8">
    <location>
        <begin position="798"/>
        <end position="1025"/>
    </location>
</feature>
<evidence type="ECO:0000256" key="4">
    <source>
        <dbReference type="ARBA" id="ARBA00022679"/>
    </source>
</evidence>
<dbReference type="EMBL" id="BHZE01000006">
    <property type="protein sequence ID" value="GCD77388.1"/>
    <property type="molecule type" value="Genomic_DNA"/>
</dbReference>
<dbReference type="InterPro" id="IPR013783">
    <property type="entry name" value="Ig-like_fold"/>
</dbReference>
<dbReference type="GO" id="GO:0000155">
    <property type="term" value="F:phosphorelay sensor kinase activity"/>
    <property type="evidence" value="ECO:0007669"/>
    <property type="project" value="InterPro"/>
</dbReference>
<accession>A0A401XK49</accession>
<dbReference type="Gene3D" id="3.30.565.10">
    <property type="entry name" value="Histidine kinase-like ATPase, C-terminal domain"/>
    <property type="match status" value="1"/>
</dbReference>
<dbReference type="PRINTS" id="PR00344">
    <property type="entry name" value="BCTRLSENSOR"/>
</dbReference>
<dbReference type="SUPFAM" id="SSF55874">
    <property type="entry name" value="ATPase domain of HSP90 chaperone/DNA topoisomerase II/histidine kinase"/>
    <property type="match status" value="1"/>
</dbReference>
<dbReference type="AlphaFoldDB" id="A0A401XK49"/>
<evidence type="ECO:0000256" key="3">
    <source>
        <dbReference type="ARBA" id="ARBA00022553"/>
    </source>
</evidence>
<dbReference type="Proteomes" id="UP000286715">
    <property type="component" value="Unassembled WGS sequence"/>
</dbReference>
<dbReference type="RefSeq" id="WP_124397450.1">
    <property type="nucleotide sequence ID" value="NZ_BHZE01000006.1"/>
</dbReference>
<proteinExistence type="predicted"/>
<organism evidence="9 10">
    <name type="scientific">Thermaurantimonas aggregans</name>
    <dbReference type="NCBI Taxonomy" id="2173829"/>
    <lineage>
        <taxon>Bacteria</taxon>
        <taxon>Pseudomonadati</taxon>
        <taxon>Bacteroidota</taxon>
        <taxon>Flavobacteriia</taxon>
        <taxon>Flavobacteriales</taxon>
        <taxon>Schleiferiaceae</taxon>
        <taxon>Thermaurantimonas</taxon>
    </lineage>
</organism>
<dbReference type="InterPro" id="IPR036890">
    <property type="entry name" value="HATPase_C_sf"/>
</dbReference>
<dbReference type="SMART" id="SM00388">
    <property type="entry name" value="HisKA"/>
    <property type="match status" value="1"/>
</dbReference>
<dbReference type="SMART" id="SM00387">
    <property type="entry name" value="HATPase_c"/>
    <property type="match status" value="1"/>
</dbReference>
<dbReference type="InterPro" id="IPR015943">
    <property type="entry name" value="WD40/YVTN_repeat-like_dom_sf"/>
</dbReference>
<keyword evidence="10" id="KW-1185">Reference proteome</keyword>
<keyword evidence="6" id="KW-0175">Coiled coil</keyword>
<evidence type="ECO:0000256" key="7">
    <source>
        <dbReference type="SAM" id="Phobius"/>
    </source>
</evidence>
<feature type="coiled-coil region" evidence="6">
    <location>
        <begin position="749"/>
        <end position="791"/>
    </location>
</feature>
<dbReference type="InterPro" id="IPR005467">
    <property type="entry name" value="His_kinase_dom"/>
</dbReference>